<feature type="compositionally biased region" description="Basic and acidic residues" evidence="1">
    <location>
        <begin position="73"/>
        <end position="87"/>
    </location>
</feature>
<evidence type="ECO:0000313" key="3">
    <source>
        <dbReference type="Proteomes" id="UP001189429"/>
    </source>
</evidence>
<keyword evidence="3" id="KW-1185">Reference proteome</keyword>
<accession>A0ABN9SBH6</accession>
<feature type="compositionally biased region" description="Basic residues" evidence="1">
    <location>
        <begin position="28"/>
        <end position="41"/>
    </location>
</feature>
<evidence type="ECO:0000313" key="2">
    <source>
        <dbReference type="EMBL" id="CAK0829333.1"/>
    </source>
</evidence>
<evidence type="ECO:0000256" key="1">
    <source>
        <dbReference type="SAM" id="MobiDB-lite"/>
    </source>
</evidence>
<sequence>MVCGSGAGSFRSRAKRGAGSPNWGDRRCARRVARGGPRRSTPRASCCRPRDRRWSSGGGRPHPLLGLRVRAHAGLDGRQQEYRDRRAAQAPPPWRSRALRGGSGTGNCDASAREHRHEGDWNVARKRVNDQTWSTELSCRVVLSNVRVSSGALECS</sequence>
<gene>
    <name evidence="2" type="ORF">PCOR1329_LOCUS28320</name>
</gene>
<proteinExistence type="predicted"/>
<protein>
    <submittedName>
        <fullName evidence="2">Uncharacterized protein</fullName>
    </submittedName>
</protein>
<dbReference type="EMBL" id="CAUYUJ010010426">
    <property type="protein sequence ID" value="CAK0829333.1"/>
    <property type="molecule type" value="Genomic_DNA"/>
</dbReference>
<name>A0ABN9SBH6_9DINO</name>
<comment type="caution">
    <text evidence="2">The sequence shown here is derived from an EMBL/GenBank/DDBJ whole genome shotgun (WGS) entry which is preliminary data.</text>
</comment>
<feature type="region of interest" description="Disordered" evidence="1">
    <location>
        <begin position="1"/>
        <end position="118"/>
    </location>
</feature>
<dbReference type="Proteomes" id="UP001189429">
    <property type="component" value="Unassembled WGS sequence"/>
</dbReference>
<reference evidence="2" key="1">
    <citation type="submission" date="2023-10" db="EMBL/GenBank/DDBJ databases">
        <authorList>
            <person name="Chen Y."/>
            <person name="Shah S."/>
            <person name="Dougan E. K."/>
            <person name="Thang M."/>
            <person name="Chan C."/>
        </authorList>
    </citation>
    <scope>NUCLEOTIDE SEQUENCE [LARGE SCALE GENOMIC DNA]</scope>
</reference>
<organism evidence="2 3">
    <name type="scientific">Prorocentrum cordatum</name>
    <dbReference type="NCBI Taxonomy" id="2364126"/>
    <lineage>
        <taxon>Eukaryota</taxon>
        <taxon>Sar</taxon>
        <taxon>Alveolata</taxon>
        <taxon>Dinophyceae</taxon>
        <taxon>Prorocentrales</taxon>
        <taxon>Prorocentraceae</taxon>
        <taxon>Prorocentrum</taxon>
    </lineage>
</organism>